<evidence type="ECO:0000256" key="1">
    <source>
        <dbReference type="SAM" id="Phobius"/>
    </source>
</evidence>
<keyword evidence="1" id="KW-1133">Transmembrane helix</keyword>
<proteinExistence type="predicted"/>
<feature type="transmembrane region" description="Helical" evidence="1">
    <location>
        <begin position="147"/>
        <end position="167"/>
    </location>
</feature>
<feature type="transmembrane region" description="Helical" evidence="1">
    <location>
        <begin position="49"/>
        <end position="69"/>
    </location>
</feature>
<keyword evidence="3" id="KW-1185">Reference proteome</keyword>
<dbReference type="PANTHER" id="PTHR40078">
    <property type="entry name" value="INTEGRAL MEMBRANE PROTEIN-RELATED"/>
    <property type="match status" value="1"/>
</dbReference>
<gene>
    <name evidence="2" type="ORF">GCM10017596_21030</name>
</gene>
<accession>A0A9W6HTQ6</accession>
<dbReference type="PANTHER" id="PTHR40078:SF1">
    <property type="entry name" value="INTEGRAL MEMBRANE PROTEIN"/>
    <property type="match status" value="1"/>
</dbReference>
<organism evidence="2 3">
    <name type="scientific">Microbacterium keratanolyticum</name>
    <dbReference type="NCBI Taxonomy" id="67574"/>
    <lineage>
        <taxon>Bacteria</taxon>
        <taxon>Bacillati</taxon>
        <taxon>Actinomycetota</taxon>
        <taxon>Actinomycetes</taxon>
        <taxon>Micrococcales</taxon>
        <taxon>Microbacteriaceae</taxon>
        <taxon>Microbacterium</taxon>
    </lineage>
</organism>
<protein>
    <submittedName>
        <fullName evidence="2">Membrane protein</fullName>
    </submittedName>
</protein>
<keyword evidence="1" id="KW-0812">Transmembrane</keyword>
<feature type="transmembrane region" description="Helical" evidence="1">
    <location>
        <begin position="76"/>
        <end position="97"/>
    </location>
</feature>
<evidence type="ECO:0000313" key="2">
    <source>
        <dbReference type="EMBL" id="GLK02388.1"/>
    </source>
</evidence>
<comment type="caution">
    <text evidence="2">The sequence shown here is derived from an EMBL/GenBank/DDBJ whole genome shotgun (WGS) entry which is preliminary data.</text>
</comment>
<dbReference type="InterPro" id="IPR038750">
    <property type="entry name" value="YczE/YyaS-like"/>
</dbReference>
<dbReference type="EMBL" id="BSET01000002">
    <property type="protein sequence ID" value="GLK02388.1"/>
    <property type="molecule type" value="Genomic_DNA"/>
</dbReference>
<dbReference type="Proteomes" id="UP001142325">
    <property type="component" value="Unassembled WGS sequence"/>
</dbReference>
<sequence length="222" mass="23506">MKRPEKLLRRSVQLLVGLFFYGIGIAFIIRGAIGAAPWDVLTQGLSRHLPLSFGVITILVSAVVLLLWIPIRQKPGVGTLLNALLVGPSADIGFLVIPDATGLWMQVLFFALGLTVLAAATGLYIGASFGPGPRDGLMTGLHQRTGFPIWIVRTAIEVTVVAIGWFLGGTVGVGTVAFALLVGPLCQFFMRIFAIRLSGTPTAADVVVDDTNETPVVRDGTA</sequence>
<keyword evidence="1" id="KW-0472">Membrane</keyword>
<feature type="transmembrane region" description="Helical" evidence="1">
    <location>
        <begin position="12"/>
        <end position="29"/>
    </location>
</feature>
<reference evidence="2" key="1">
    <citation type="journal article" date="2014" name="Int. J. Syst. Evol. Microbiol.">
        <title>Complete genome sequence of Corynebacterium casei LMG S-19264T (=DSM 44701T), isolated from a smear-ripened cheese.</title>
        <authorList>
            <consortium name="US DOE Joint Genome Institute (JGI-PGF)"/>
            <person name="Walter F."/>
            <person name="Albersmeier A."/>
            <person name="Kalinowski J."/>
            <person name="Ruckert C."/>
        </authorList>
    </citation>
    <scope>NUCLEOTIDE SEQUENCE</scope>
    <source>
        <strain evidence="2">VKM Ac-1958</strain>
    </source>
</reference>
<feature type="transmembrane region" description="Helical" evidence="1">
    <location>
        <begin position="103"/>
        <end position="126"/>
    </location>
</feature>
<dbReference type="AlphaFoldDB" id="A0A9W6HTQ6"/>
<evidence type="ECO:0000313" key="3">
    <source>
        <dbReference type="Proteomes" id="UP001142325"/>
    </source>
</evidence>
<reference evidence="2" key="2">
    <citation type="submission" date="2023-01" db="EMBL/GenBank/DDBJ databases">
        <authorList>
            <person name="Sun Q."/>
            <person name="Evtushenko L."/>
        </authorList>
    </citation>
    <scope>NUCLEOTIDE SEQUENCE</scope>
    <source>
        <strain evidence="2">VKM Ac-1958</strain>
    </source>
</reference>
<feature type="transmembrane region" description="Helical" evidence="1">
    <location>
        <begin position="173"/>
        <end position="194"/>
    </location>
</feature>
<dbReference type="Pfam" id="PF19700">
    <property type="entry name" value="DUF6198"/>
    <property type="match status" value="1"/>
</dbReference>
<name>A0A9W6HTQ6_9MICO</name>
<dbReference type="RefSeq" id="WP_204939934.1">
    <property type="nucleotide sequence ID" value="NZ_BAAAUM010000002.1"/>
</dbReference>